<feature type="region of interest" description="Disordered" evidence="13">
    <location>
        <begin position="54"/>
        <end position="94"/>
    </location>
</feature>
<feature type="compositionally biased region" description="Basic and acidic residues" evidence="13">
    <location>
        <begin position="73"/>
        <end position="85"/>
    </location>
</feature>
<dbReference type="GO" id="GO:0008510">
    <property type="term" value="F:sodium:bicarbonate symporter activity"/>
    <property type="evidence" value="ECO:0007669"/>
    <property type="project" value="TreeGrafter"/>
</dbReference>
<keyword evidence="16" id="KW-1185">Reference proteome</keyword>
<evidence type="ECO:0000256" key="13">
    <source>
        <dbReference type="SAM" id="MobiDB-lite"/>
    </source>
</evidence>
<dbReference type="GO" id="GO:0051453">
    <property type="term" value="P:regulation of intracellular pH"/>
    <property type="evidence" value="ECO:0007669"/>
    <property type="project" value="TreeGrafter"/>
</dbReference>
<feature type="domain" description="Bicarbonate transporter-like transmembrane" evidence="14">
    <location>
        <begin position="727"/>
        <end position="1227"/>
    </location>
</feature>
<dbReference type="InterPro" id="IPR011531">
    <property type="entry name" value="HCO3_transpt-like_TM_dom"/>
</dbReference>
<dbReference type="KEGG" id="bbis:104990173"/>
<feature type="region of interest" description="Disordered" evidence="13">
    <location>
        <begin position="289"/>
        <end position="337"/>
    </location>
</feature>
<keyword evidence="4 12" id="KW-0813">Transport</keyword>
<keyword evidence="7 12" id="KW-1133">Transmembrane helix</keyword>
<evidence type="ECO:0000256" key="8">
    <source>
        <dbReference type="ARBA" id="ARBA00023053"/>
    </source>
</evidence>
<evidence type="ECO:0000256" key="1">
    <source>
        <dbReference type="ARBA" id="ARBA00004187"/>
    </source>
</evidence>
<evidence type="ECO:0000256" key="7">
    <source>
        <dbReference type="ARBA" id="ARBA00022989"/>
    </source>
</evidence>
<keyword evidence="11" id="KW-0739">Sodium transport</keyword>
<feature type="transmembrane region" description="Helical" evidence="12">
    <location>
        <begin position="732"/>
        <end position="752"/>
    </location>
</feature>
<dbReference type="GO" id="GO:0060117">
    <property type="term" value="P:auditory receptor cell development"/>
    <property type="evidence" value="ECO:0007669"/>
    <property type="project" value="TreeGrafter"/>
</dbReference>
<dbReference type="FunFam" id="3.40.930.10:FF:000001">
    <property type="entry name" value="Anion exchange protein"/>
    <property type="match status" value="1"/>
</dbReference>
<feature type="transmembrane region" description="Helical" evidence="12">
    <location>
        <begin position="1124"/>
        <end position="1143"/>
    </location>
</feature>
<feature type="transmembrane region" description="Helical" evidence="12">
    <location>
        <begin position="639"/>
        <end position="660"/>
    </location>
</feature>
<name>A0A6P3HE16_BISBB</name>
<dbReference type="GO" id="GO:0016324">
    <property type="term" value="C:apical plasma membrane"/>
    <property type="evidence" value="ECO:0007669"/>
    <property type="project" value="TreeGrafter"/>
</dbReference>
<dbReference type="PANTHER" id="PTHR11453">
    <property type="entry name" value="ANION EXCHANGE PROTEIN"/>
    <property type="match status" value="1"/>
</dbReference>
<evidence type="ECO:0000256" key="6">
    <source>
        <dbReference type="ARBA" id="ARBA00022692"/>
    </source>
</evidence>
<dbReference type="InterPro" id="IPR013769">
    <property type="entry name" value="Band3_cytoplasmic_dom"/>
</dbReference>
<feature type="region of interest" description="Disordered" evidence="13">
    <location>
        <begin position="377"/>
        <end position="407"/>
    </location>
</feature>
<organism evidence="16 17">
    <name type="scientific">Bison bison bison</name>
    <name type="common">North American plains bison</name>
    <dbReference type="NCBI Taxonomy" id="43346"/>
    <lineage>
        <taxon>Eukaryota</taxon>
        <taxon>Metazoa</taxon>
        <taxon>Chordata</taxon>
        <taxon>Craniata</taxon>
        <taxon>Vertebrata</taxon>
        <taxon>Euteleostomi</taxon>
        <taxon>Mammalia</taxon>
        <taxon>Eutheria</taxon>
        <taxon>Laurasiatheria</taxon>
        <taxon>Artiodactyla</taxon>
        <taxon>Ruminantia</taxon>
        <taxon>Pecora</taxon>
        <taxon>Bovidae</taxon>
        <taxon>Bovinae</taxon>
        <taxon>Bison</taxon>
    </lineage>
</organism>
<dbReference type="GO" id="GO:0005452">
    <property type="term" value="F:solute:inorganic anion antiporter activity"/>
    <property type="evidence" value="ECO:0007669"/>
    <property type="project" value="InterPro"/>
</dbReference>
<feature type="compositionally biased region" description="Basic and acidic residues" evidence="13">
    <location>
        <begin position="1232"/>
        <end position="1247"/>
    </location>
</feature>
<gene>
    <name evidence="17" type="primary">SLC4A7</name>
</gene>
<proteinExistence type="inferred from homology"/>
<dbReference type="Pfam" id="PF00955">
    <property type="entry name" value="HCO3_cotransp"/>
    <property type="match status" value="1"/>
</dbReference>
<feature type="region of interest" description="Disordered" evidence="13">
    <location>
        <begin position="528"/>
        <end position="571"/>
    </location>
</feature>
<feature type="transmembrane region" description="Helical" evidence="12">
    <location>
        <begin position="784"/>
        <end position="807"/>
    </location>
</feature>
<dbReference type="RefSeq" id="XP_010840456.1">
    <property type="nucleotide sequence ID" value="XM_010842154.1"/>
</dbReference>
<keyword evidence="6 12" id="KW-0812">Transmembrane</keyword>
<evidence type="ECO:0000256" key="9">
    <source>
        <dbReference type="ARBA" id="ARBA00023065"/>
    </source>
</evidence>
<evidence type="ECO:0000259" key="15">
    <source>
        <dbReference type="Pfam" id="PF07565"/>
    </source>
</evidence>
<dbReference type="NCBIfam" id="TIGR00834">
    <property type="entry name" value="ae"/>
    <property type="match status" value="1"/>
</dbReference>
<feature type="compositionally biased region" description="Basic residues" evidence="13">
    <location>
        <begin position="55"/>
        <end position="72"/>
    </location>
</feature>
<accession>A0A6P3HE16</accession>
<evidence type="ECO:0000259" key="14">
    <source>
        <dbReference type="Pfam" id="PF00955"/>
    </source>
</evidence>
<comment type="similarity">
    <text evidence="3 12">Belongs to the anion exchanger (TC 2.A.31) family.</text>
</comment>
<feature type="transmembrane region" description="Helical" evidence="12">
    <location>
        <begin position="1038"/>
        <end position="1062"/>
    </location>
</feature>
<feature type="domain" description="Band 3 cytoplasmic" evidence="15">
    <location>
        <begin position="387"/>
        <end position="530"/>
    </location>
</feature>
<feature type="transmembrane region" description="Helical" evidence="12">
    <location>
        <begin position="1182"/>
        <end position="1206"/>
    </location>
</feature>
<evidence type="ECO:0000256" key="3">
    <source>
        <dbReference type="ARBA" id="ARBA00010993"/>
    </source>
</evidence>
<evidence type="ECO:0000256" key="12">
    <source>
        <dbReference type="RuleBase" id="RU362035"/>
    </source>
</evidence>
<dbReference type="OrthoDB" id="1735926at2759"/>
<feature type="domain" description="Band 3 cytoplasmic" evidence="15">
    <location>
        <begin position="110"/>
        <end position="247"/>
    </location>
</feature>
<keyword evidence="10 12" id="KW-0472">Membrane</keyword>
<dbReference type="InterPro" id="IPR003020">
    <property type="entry name" value="HCO3_transpt_euk"/>
</dbReference>
<dbReference type="Gene3D" id="3.40.930.10">
    <property type="entry name" value="Mannitol-specific EII, Chain A"/>
    <property type="match status" value="1"/>
</dbReference>
<feature type="compositionally biased region" description="Basic and acidic residues" evidence="13">
    <location>
        <begin position="562"/>
        <end position="571"/>
    </location>
</feature>
<feature type="compositionally biased region" description="Pro residues" evidence="13">
    <location>
        <begin position="303"/>
        <end position="313"/>
    </location>
</feature>
<dbReference type="GeneID" id="104990173"/>
<evidence type="ECO:0000256" key="5">
    <source>
        <dbReference type="ARBA" id="ARBA00022475"/>
    </source>
</evidence>
<keyword evidence="9 12" id="KW-0406">Ion transport</keyword>
<protein>
    <recommendedName>
        <fullName evidence="12">Anion exchange protein</fullName>
    </recommendedName>
</protein>
<dbReference type="SUPFAM" id="SSF55804">
    <property type="entry name" value="Phoshotransferase/anion transport protein"/>
    <property type="match status" value="2"/>
</dbReference>
<dbReference type="CTD" id="9497"/>
<dbReference type="GO" id="GO:0008509">
    <property type="term" value="F:monoatomic anion transmembrane transporter activity"/>
    <property type="evidence" value="ECO:0007669"/>
    <property type="project" value="InterPro"/>
</dbReference>
<feature type="transmembrane region" description="Helical" evidence="12">
    <location>
        <begin position="912"/>
        <end position="930"/>
    </location>
</feature>
<keyword evidence="8" id="KW-0915">Sodium</keyword>
<dbReference type="InterPro" id="IPR016152">
    <property type="entry name" value="PTrfase/Anion_transptr"/>
</dbReference>
<comment type="subcellular location">
    <subcellularLocation>
        <location evidence="1">Basolateral cell membrane</location>
    </subcellularLocation>
    <subcellularLocation>
        <location evidence="2">Cell membrane</location>
        <topology evidence="2">Multi-pass membrane protein</topology>
    </subcellularLocation>
    <subcellularLocation>
        <location evidence="12">Membrane</location>
        <topology evidence="12">Multi-pass membrane protein</topology>
    </subcellularLocation>
</comment>
<evidence type="ECO:0000256" key="4">
    <source>
        <dbReference type="ARBA" id="ARBA00022448"/>
    </source>
</evidence>
<dbReference type="Proteomes" id="UP000515208">
    <property type="component" value="Unplaced"/>
</dbReference>
<reference evidence="17" key="1">
    <citation type="submission" date="2025-08" db="UniProtKB">
        <authorList>
            <consortium name="RefSeq"/>
        </authorList>
    </citation>
    <scope>IDENTIFICATION</scope>
    <source>
        <tissue evidence="17">Blood</tissue>
    </source>
</reference>
<feature type="compositionally biased region" description="Polar residues" evidence="13">
    <location>
        <begin position="378"/>
        <end position="391"/>
    </location>
</feature>
<feature type="region of interest" description="Disordered" evidence="13">
    <location>
        <begin position="1232"/>
        <end position="1253"/>
    </location>
</feature>
<evidence type="ECO:0000313" key="17">
    <source>
        <dbReference type="RefSeq" id="XP_010840456.1"/>
    </source>
</evidence>
<feature type="transmembrane region" description="Helical" evidence="12">
    <location>
        <begin position="814"/>
        <end position="832"/>
    </location>
</feature>
<evidence type="ECO:0000256" key="11">
    <source>
        <dbReference type="ARBA" id="ARBA00023201"/>
    </source>
</evidence>
<dbReference type="PANTHER" id="PTHR11453:SF105">
    <property type="entry name" value="SODIUM BICARBONATE COTRANSPORTER 3"/>
    <property type="match status" value="1"/>
</dbReference>
<dbReference type="Pfam" id="PF07565">
    <property type="entry name" value="Band_3_cyto"/>
    <property type="match status" value="2"/>
</dbReference>
<feature type="transmembrane region" description="Helical" evidence="12">
    <location>
        <begin position="998"/>
        <end position="1017"/>
    </location>
</feature>
<evidence type="ECO:0000313" key="16">
    <source>
        <dbReference type="Proteomes" id="UP000515208"/>
    </source>
</evidence>
<dbReference type="GO" id="GO:0016323">
    <property type="term" value="C:basolateral plasma membrane"/>
    <property type="evidence" value="ECO:0007669"/>
    <property type="project" value="UniProtKB-SubCell"/>
</dbReference>
<sequence length="1302" mass="145553">MLSSVFQLQAVGPDEEAVVDLGKTSSTVNTKFEKEELESHRAVYIGVHVPFSKESRRRHRHRGHKHHHRRRKDKDSDREDGRESPSYDTPSQRVQFILGTEDDDEEHIPHDLFTEMDELCYRDGEEYEWKETARWLKFEEDVEDGGDRWSKPYVATLSLHSLFELRSCILNGTVMLDMRASTLDEIADMVLDNMIASGQLDESIRENVREALLKRHHHQNEKRFTSRIPLVRSFADIGKKHSDPHLLERNGEGLSASRHSLRTGLSASNLSLRGESPLSLLVSHLLPSSRAGTPAGSRCTSPAPTPQSSPPSSPSLSRLHARASRQRQPQAPELLVSPASAGVPTVVIHPPEEDLEALQGQEQKTEENVDVTAGVLASPQSAPGNLDNSKSGEMKGNGSGGSRENSTVDFSKVDMNFMRKIPSGAEASNVLVGEVDFLERPIIAFVRLAPAVLLSGLTEVPVPTRFLFLLLGPAGKAPQYHEIGRSIATLMTDEIFHDVAYKAKDRNDLLSGIDEFLDQVTVLPPGEWDPSIRIEPPKSVPSQEKRKIPVFPNGSAPSSGDAPKEAAHHAGPELQRTGRWVQTLLPCGRLSGVETDVMDKAETCFCFPSVWKLSLSSIFPYFKKKCIVFIDFLSTQFPFGYLDSFTLFFSIIIPYIYIYLVSCLKQLSQVVCVFLPVPKDVCLVCYRHGDAASSPWTVTHWLPISSCSLVPHVCDSTLDVGGAWTRSAIESLFGASLTGIAYSLFAGQPLTILGSTGPVLVFEKILFKFCRDYHLSYLSLRTSIGLWTSFLCIVLVATDASSLVCYITRFTEEAFAALICIIFIYEALEKLFHLGETYAFNMHNNLEELTSYSCVCVEPSNPGNETLKMWEKNNVTARDIPWGNLTVSECKVYHGTFVGSACSLHGPYIPDVLFWSVILFFTTFFLSSFLKQFKTKRYFPTKVRSTISDFAVFLTIVIMVVIDYLVGVPSPKLHVPEKFEPTDKSRGWVISPLGDNPWWTLVIAAIPALLCTILIFMDQQITAVIINRKEHKLKKGAGYHLDLLVVGVMLGVCSVMGLPWFVAATVLSISHVNSLKVESECSAPGEQPKFLGIREQRVTGLMIFILMGLSVFMTSVLKFIPMPVLYGVFLYMGVSSLKGIQFFDRIKLFGMPAKHQPDLIYLRYVPLWKVHVFTVVQLTCLVLLWVIKASAAAVVFPMMVLALVFVRKLMDLCFTKRELSWLDDLMPESKKKKEDDKKKKEKEEAERMLQAGEDTVHLPFEGGSLLQIPVKALKYSPEKPVSVKINFEDEPRKKYLDAETSL</sequence>
<feature type="transmembrane region" description="Helical" evidence="12">
    <location>
        <begin position="950"/>
        <end position="967"/>
    </location>
</feature>
<feature type="transmembrane region" description="Helical" evidence="12">
    <location>
        <begin position="1098"/>
        <end position="1117"/>
    </location>
</feature>
<evidence type="ECO:0000256" key="10">
    <source>
        <dbReference type="ARBA" id="ARBA00023136"/>
    </source>
</evidence>
<evidence type="ECO:0000256" key="2">
    <source>
        <dbReference type="ARBA" id="ARBA00004651"/>
    </source>
</evidence>
<keyword evidence="5" id="KW-1003">Cell membrane</keyword>